<comment type="caution">
    <text evidence="1">The sequence shown here is derived from an EMBL/GenBank/DDBJ whole genome shotgun (WGS) entry which is preliminary data.</text>
</comment>
<dbReference type="InterPro" id="IPR025187">
    <property type="entry name" value="DUF4112"/>
</dbReference>
<dbReference type="Proteomes" id="UP001589795">
    <property type="component" value="Unassembled WGS sequence"/>
</dbReference>
<dbReference type="PANTHER" id="PTHR35519">
    <property type="entry name" value="MEMBRANE PROTEINS"/>
    <property type="match status" value="1"/>
</dbReference>
<organism evidence="1 2">
    <name type="scientific">Paracoccus rhizosphaerae</name>
    <dbReference type="NCBI Taxonomy" id="1133347"/>
    <lineage>
        <taxon>Bacteria</taxon>
        <taxon>Pseudomonadati</taxon>
        <taxon>Pseudomonadota</taxon>
        <taxon>Alphaproteobacteria</taxon>
        <taxon>Rhodobacterales</taxon>
        <taxon>Paracoccaceae</taxon>
        <taxon>Paracoccus</taxon>
    </lineage>
</organism>
<dbReference type="RefSeq" id="WP_265507624.1">
    <property type="nucleotide sequence ID" value="NZ_JAOTBE010000038.1"/>
</dbReference>
<dbReference type="Pfam" id="PF13430">
    <property type="entry name" value="DUF4112"/>
    <property type="match status" value="1"/>
</dbReference>
<protein>
    <submittedName>
        <fullName evidence="1">DUF4112 domain-containing protein</fullName>
    </submittedName>
</protein>
<dbReference type="EMBL" id="JBHLWQ010000145">
    <property type="protein sequence ID" value="MFC0201723.1"/>
    <property type="molecule type" value="Genomic_DNA"/>
</dbReference>
<reference evidence="1 2" key="1">
    <citation type="submission" date="2024-09" db="EMBL/GenBank/DDBJ databases">
        <authorList>
            <person name="Sun Q."/>
            <person name="Mori K."/>
        </authorList>
    </citation>
    <scope>NUCLEOTIDE SEQUENCE [LARGE SCALE GENOMIC DNA]</scope>
    <source>
        <strain evidence="1 2">CCM 7904</strain>
    </source>
</reference>
<sequence>MARLANFRRMMTHPHKERFDRLDRLSKQLDSVFRIPGTGIRIGYDSIAGLVPVLGDAAAALPAAWILLESRRMGLPKRKLAKQGVNVALDTLFGSIPLLGTIFDVGFKANLRNVEILRRHLEDDALHHR</sequence>
<proteinExistence type="predicted"/>
<keyword evidence="2" id="KW-1185">Reference proteome</keyword>
<evidence type="ECO:0000313" key="1">
    <source>
        <dbReference type="EMBL" id="MFC0201723.1"/>
    </source>
</evidence>
<accession>A0ABV6CLU6</accession>
<gene>
    <name evidence="1" type="ORF">ACFFIZ_15775</name>
</gene>
<dbReference type="PANTHER" id="PTHR35519:SF2">
    <property type="entry name" value="PH DOMAIN PROTEIN"/>
    <property type="match status" value="1"/>
</dbReference>
<evidence type="ECO:0000313" key="2">
    <source>
        <dbReference type="Proteomes" id="UP001589795"/>
    </source>
</evidence>
<name>A0ABV6CLU6_9RHOB</name>